<dbReference type="AlphaFoldDB" id="A0A4R8LL47"/>
<keyword evidence="1" id="KW-0812">Transmembrane</keyword>
<dbReference type="OrthoDB" id="1726013at2"/>
<name>A0A4R8LL47_9BACL</name>
<protein>
    <submittedName>
        <fullName evidence="2">Uncharacterized protein DUF2619</fullName>
    </submittedName>
</protein>
<dbReference type="EMBL" id="SORF01000011">
    <property type="protein sequence ID" value="TDY43389.1"/>
    <property type="molecule type" value="Genomic_DNA"/>
</dbReference>
<feature type="transmembrane region" description="Helical" evidence="1">
    <location>
        <begin position="48"/>
        <end position="68"/>
    </location>
</feature>
<dbReference type="InterPro" id="IPR020390">
    <property type="entry name" value="Uncharacterised_YqhV"/>
</dbReference>
<keyword evidence="1" id="KW-0472">Membrane</keyword>
<comment type="caution">
    <text evidence="2">The sequence shown here is derived from an EMBL/GenBank/DDBJ whole genome shotgun (WGS) entry which is preliminary data.</text>
</comment>
<organism evidence="2 3">
    <name type="scientific">Alicyclobacillus sacchari</name>
    <dbReference type="NCBI Taxonomy" id="392010"/>
    <lineage>
        <taxon>Bacteria</taxon>
        <taxon>Bacillati</taxon>
        <taxon>Bacillota</taxon>
        <taxon>Bacilli</taxon>
        <taxon>Bacillales</taxon>
        <taxon>Alicyclobacillaceae</taxon>
        <taxon>Alicyclobacillus</taxon>
    </lineage>
</organism>
<dbReference type="Pfam" id="PF10942">
    <property type="entry name" value="DUF2619"/>
    <property type="match status" value="1"/>
</dbReference>
<evidence type="ECO:0000313" key="2">
    <source>
        <dbReference type="EMBL" id="TDY43389.1"/>
    </source>
</evidence>
<feature type="transmembrane region" description="Helical" evidence="1">
    <location>
        <begin position="12"/>
        <end position="36"/>
    </location>
</feature>
<evidence type="ECO:0000256" key="1">
    <source>
        <dbReference type="SAM" id="Phobius"/>
    </source>
</evidence>
<keyword evidence="1" id="KW-1133">Transmembrane helix</keyword>
<accession>A0A4R8LL47</accession>
<keyword evidence="3" id="KW-1185">Reference proteome</keyword>
<feature type="transmembrane region" description="Helical" evidence="1">
    <location>
        <begin position="74"/>
        <end position="91"/>
    </location>
</feature>
<proteinExistence type="predicted"/>
<gene>
    <name evidence="2" type="ORF">C7445_11136</name>
</gene>
<dbReference type="RefSeq" id="WP_134160270.1">
    <property type="nucleotide sequence ID" value="NZ_SORF01000011.1"/>
</dbReference>
<evidence type="ECO:0000313" key="3">
    <source>
        <dbReference type="Proteomes" id="UP000294581"/>
    </source>
</evidence>
<sequence>MFGNFGDIEKWVYPMAALRCLSGLCELAGCFVMLWYGTVGRALQVNGLLALVGPFILVSVTALGLTGLAGEVRLWRVALVVVGVGLVLYGSRP</sequence>
<reference evidence="2 3" key="1">
    <citation type="submission" date="2019-03" db="EMBL/GenBank/DDBJ databases">
        <title>Genomic Encyclopedia of Type Strains, Phase IV (KMG-IV): sequencing the most valuable type-strain genomes for metagenomic binning, comparative biology and taxonomic classification.</title>
        <authorList>
            <person name="Goeker M."/>
        </authorList>
    </citation>
    <scope>NUCLEOTIDE SEQUENCE [LARGE SCALE GENOMIC DNA]</scope>
    <source>
        <strain evidence="2 3">DSM 17974</strain>
    </source>
</reference>
<dbReference type="Proteomes" id="UP000294581">
    <property type="component" value="Unassembled WGS sequence"/>
</dbReference>